<name>F4Y2F9_9CYAN</name>
<evidence type="ECO:0000313" key="1">
    <source>
        <dbReference type="EMBL" id="EGJ28803.1"/>
    </source>
</evidence>
<evidence type="ECO:0000313" key="2">
    <source>
        <dbReference type="Proteomes" id="UP000003959"/>
    </source>
</evidence>
<dbReference type="AlphaFoldDB" id="F4Y2F9"/>
<keyword evidence="2" id="KW-1185">Reference proteome</keyword>
<gene>
    <name evidence="1" type="ORF">LYNGBM3L_69060</name>
</gene>
<dbReference type="EMBL" id="GL890971">
    <property type="protein sequence ID" value="EGJ28803.1"/>
    <property type="molecule type" value="Genomic_DNA"/>
</dbReference>
<dbReference type="Proteomes" id="UP000003959">
    <property type="component" value="Unassembled WGS sequence"/>
</dbReference>
<dbReference type="HOGENOM" id="CLU_121889_0_0_3"/>
<reference evidence="2" key="1">
    <citation type="journal article" date="2011" name="Proc. Natl. Acad. Sci. U.S.A.">
        <title>Genomic insights into the physiology and ecology of the marine filamentous cyanobacterium Lyngbya majuscula.</title>
        <authorList>
            <person name="Jones A.C."/>
            <person name="Monroe E.A."/>
            <person name="Podell S."/>
            <person name="Hess W.R."/>
            <person name="Klages S."/>
            <person name="Esquenazi E."/>
            <person name="Niessen S."/>
            <person name="Hoover H."/>
            <person name="Rothmann M."/>
            <person name="Lasken R.S."/>
            <person name="Yates J.R.III."/>
            <person name="Reinhardt R."/>
            <person name="Kube M."/>
            <person name="Burkart M.D."/>
            <person name="Allen E.E."/>
            <person name="Dorrestein P.C."/>
            <person name="Gerwick W.H."/>
            <person name="Gerwick L."/>
        </authorList>
    </citation>
    <scope>NUCLEOTIDE SEQUENCE [LARGE SCALE GENOMIC DNA]</scope>
    <source>
        <strain evidence="2">3L</strain>
    </source>
</reference>
<organism evidence="1 2">
    <name type="scientific">Moorena producens 3L</name>
    <dbReference type="NCBI Taxonomy" id="489825"/>
    <lineage>
        <taxon>Bacteria</taxon>
        <taxon>Bacillati</taxon>
        <taxon>Cyanobacteriota</taxon>
        <taxon>Cyanophyceae</taxon>
        <taxon>Coleofasciculales</taxon>
        <taxon>Coleofasciculaceae</taxon>
        <taxon>Moorena</taxon>
    </lineage>
</organism>
<dbReference type="PANTHER" id="PTHR43883:SF1">
    <property type="entry name" value="GLUCONOKINASE"/>
    <property type="match status" value="1"/>
</dbReference>
<proteinExistence type="predicted"/>
<dbReference type="OrthoDB" id="9810277at2"/>
<protein>
    <recommendedName>
        <fullName evidence="3">Aminoglycoside phosphotransferase domain-containing protein</fullName>
    </recommendedName>
</protein>
<accession>F4Y2F9</accession>
<dbReference type="RefSeq" id="WP_008190580.1">
    <property type="nucleotide sequence ID" value="NZ_GL890971.1"/>
</dbReference>
<dbReference type="InterPro" id="IPR052732">
    <property type="entry name" value="Cell-binding_unc_protein"/>
</dbReference>
<evidence type="ECO:0008006" key="3">
    <source>
        <dbReference type="Google" id="ProtNLM"/>
    </source>
</evidence>
<dbReference type="PANTHER" id="PTHR43883">
    <property type="entry name" value="SLR0207 PROTEIN"/>
    <property type="match status" value="1"/>
</dbReference>
<sequence>MTQTDIPSLINQMMQPEFYPHPVKLPIELIQTHASYVLLTGEYVYKVKKAVYFGFLDYSSLAQRKHFCQEEMRINQSVSPEIYLEVVPIIKTSDGFGLGGVGEVVEYAVKMRQFPQESLLSTILEQQNLTTTHRLELGKVVAQFHQRAKTNNYIRSFGTVAKIREAIDQNYQQSQKYIGGPQTGSRSNKPNK</sequence>
<dbReference type="eggNOG" id="COG2187">
    <property type="taxonomic scope" value="Bacteria"/>
</dbReference>